<evidence type="ECO:0000256" key="6">
    <source>
        <dbReference type="ARBA" id="ARBA00022670"/>
    </source>
</evidence>
<sequence length="1007" mass="111118">MKKTSRNPVAFTPLPVTIITSLVYAALIVALLITHLIVPPAPNSPTPVIGINLAEAWQDLQTLSNGFHPYNSRRNDVVRNWLLTRIEAIMQDNDVAHSSQNRRNTMGLVPHLHPTVSNSTPVVVFNDMMSNLSFSTDGIFSTSGRGKEPGTSTYFEGTNIIVYIRGSEDENGNWWRSNGNSRGKGGVLVNAHYDSVSTGYGATDDGVGVVSVLQLIRHFTTPGQKPKKGIVALLNNGEEDGLHGAFVFSQHPLSRFAHTFLNLEGAGAGGRATLFRSTDTEVTRFYQRSKYPFGTVVSGDGFKRGFVRSQTDYVVFNGLLGLRGLDVAFMEPRARYHTDQDDTRHTSRDSLWHMLSAALSTMQGLTSDTSSTFEGGSPDKGKVPNGKGTDAVWFDMFGHALAVFRLRTFFALSVTLLAAAPIILIIIGAILIQVDKLYLFSSSKHHHHAEGDDTISLQGWRGFFRYPIIFFVASAANVGLAFLLTKVNPYIVYSSQYAVWSMMLSAWLFVAWFLSRAADFVRPSALHRAYAHLWMFAGGWLVLVAVAVLEDRFKIGGAYFMVFYFAAIFMSTMIAFLELFGLPRKSNYADAVEDHGERTQASIRSNSISSGRMHAQPADEQPSESVEGDGDPEEEATESTSLLRNDRQTTFAHYTLPHQAAGDDEVQDDLSEQKQNRVFGDEQAWSWSLPTWTWLLQFLLVAPIMVILLGQIGLLLTSATYQTLSDGNSVLAVYMIIAVFTILVLAPLGPFLHRYTYHIPTFLLLVLAGTLIYNLIAFPFSPANRLKLYFIQTVDLDTGINEVSLTGIGDPYLMETINDLPSSAGRQIKCAPSSTGKAGLTKCAWEGLPPRVVPNTHPEVPPLYGYSQWLSFNVSREAGKNEASFHLSGRNTRACKIVFNNPISDFSVHGAGEDSRVKRVSEEGSKEIRLWSRTWEKPWDVKVSWGVSEGKQAGEEGLDGRVVCLWSDENETGLIPALDEMRLFAPEWVAITKGDAGLVEGSKAFLV</sequence>
<feature type="domain" description="Vacuolar membrane protease C-terminal" evidence="19">
    <location>
        <begin position="786"/>
        <end position="1000"/>
    </location>
</feature>
<dbReference type="Pfam" id="PF22250">
    <property type="entry name" value="PFF1_C"/>
    <property type="match status" value="1"/>
</dbReference>
<dbReference type="PANTHER" id="PTHR12147:SF58">
    <property type="entry name" value="VACUOLAR MEMBRANE PROTEASE"/>
    <property type="match status" value="1"/>
</dbReference>
<dbReference type="GO" id="GO:0005774">
    <property type="term" value="C:vacuolar membrane"/>
    <property type="evidence" value="ECO:0007669"/>
    <property type="project" value="UniProtKB-SubCell"/>
</dbReference>
<dbReference type="CDD" id="cd03875">
    <property type="entry name" value="M28_Fxna_like"/>
    <property type="match status" value="1"/>
</dbReference>
<dbReference type="Gene3D" id="3.40.630.10">
    <property type="entry name" value="Zn peptidases"/>
    <property type="match status" value="1"/>
</dbReference>
<keyword evidence="11 17" id="KW-1133">Transmembrane helix</keyword>
<proteinExistence type="inferred from homology"/>
<evidence type="ECO:0000256" key="17">
    <source>
        <dbReference type="SAM" id="Phobius"/>
    </source>
</evidence>
<feature type="transmembrane region" description="Helical" evidence="17">
    <location>
        <begin position="694"/>
        <end position="717"/>
    </location>
</feature>
<name>A0A5M8PHC5_9LECA</name>
<dbReference type="InterPro" id="IPR007484">
    <property type="entry name" value="Peptidase_M28"/>
</dbReference>
<dbReference type="EMBL" id="VXIT01000015">
    <property type="protein sequence ID" value="KAA6408032.1"/>
    <property type="molecule type" value="Genomic_DNA"/>
</dbReference>
<dbReference type="InterPro" id="IPR048024">
    <property type="entry name" value="Fxna-like_M28_dom"/>
</dbReference>
<feature type="transmembrane region" description="Helical" evidence="17">
    <location>
        <begin position="556"/>
        <end position="577"/>
    </location>
</feature>
<feature type="domain" description="Peptidase M28" evidence="18">
    <location>
        <begin position="179"/>
        <end position="360"/>
    </location>
</feature>
<dbReference type="InterPro" id="IPR053976">
    <property type="entry name" value="PFF1_TM"/>
</dbReference>
<evidence type="ECO:0000256" key="10">
    <source>
        <dbReference type="ARBA" id="ARBA00022833"/>
    </source>
</evidence>
<evidence type="ECO:0000259" key="18">
    <source>
        <dbReference type="Pfam" id="PF04389"/>
    </source>
</evidence>
<comment type="function">
    <text evidence="2">May be involved in vacuolar sorting and osmoregulation.</text>
</comment>
<dbReference type="Proteomes" id="UP000324767">
    <property type="component" value="Unassembled WGS sequence"/>
</dbReference>
<dbReference type="PANTHER" id="PTHR12147">
    <property type="entry name" value="METALLOPEPTIDASE M28 FAMILY MEMBER"/>
    <property type="match status" value="1"/>
</dbReference>
<gene>
    <name evidence="21" type="ORF">FRX48_08383</name>
</gene>
<feature type="transmembrane region" description="Helical" evidence="17">
    <location>
        <begin position="409"/>
        <end position="432"/>
    </location>
</feature>
<evidence type="ECO:0000256" key="9">
    <source>
        <dbReference type="ARBA" id="ARBA00022801"/>
    </source>
</evidence>
<feature type="transmembrane region" description="Helical" evidence="17">
    <location>
        <begin position="497"/>
        <end position="517"/>
    </location>
</feature>
<organism evidence="21 22">
    <name type="scientific">Lasallia pustulata</name>
    <dbReference type="NCBI Taxonomy" id="136370"/>
    <lineage>
        <taxon>Eukaryota</taxon>
        <taxon>Fungi</taxon>
        <taxon>Dikarya</taxon>
        <taxon>Ascomycota</taxon>
        <taxon>Pezizomycotina</taxon>
        <taxon>Lecanoromycetes</taxon>
        <taxon>OSLEUM clade</taxon>
        <taxon>Umbilicariomycetidae</taxon>
        <taxon>Umbilicariales</taxon>
        <taxon>Umbilicariaceae</taxon>
        <taxon>Lasallia</taxon>
    </lineage>
</organism>
<dbReference type="GO" id="GO:0046872">
    <property type="term" value="F:metal ion binding"/>
    <property type="evidence" value="ECO:0007669"/>
    <property type="project" value="UniProtKB-KW"/>
</dbReference>
<keyword evidence="8 15" id="KW-0479">Metal-binding</keyword>
<evidence type="ECO:0000256" key="15">
    <source>
        <dbReference type="RuleBase" id="RU361240"/>
    </source>
</evidence>
<evidence type="ECO:0000256" key="5">
    <source>
        <dbReference type="ARBA" id="ARBA00022554"/>
    </source>
</evidence>
<evidence type="ECO:0000259" key="19">
    <source>
        <dbReference type="Pfam" id="PF22250"/>
    </source>
</evidence>
<dbReference type="AlphaFoldDB" id="A0A5M8PHC5"/>
<evidence type="ECO:0000256" key="8">
    <source>
        <dbReference type="ARBA" id="ARBA00022723"/>
    </source>
</evidence>
<keyword evidence="7 17" id="KW-0812">Transmembrane</keyword>
<dbReference type="Pfam" id="PF22251">
    <property type="entry name" value="PFF1_TM"/>
    <property type="match status" value="1"/>
</dbReference>
<evidence type="ECO:0000256" key="16">
    <source>
        <dbReference type="SAM" id="MobiDB-lite"/>
    </source>
</evidence>
<evidence type="ECO:0000313" key="21">
    <source>
        <dbReference type="EMBL" id="KAA6408032.1"/>
    </source>
</evidence>
<comment type="subcellular location">
    <subcellularLocation>
        <location evidence="3">Vacuole membrane</location>
        <topology evidence="3">Multi-pass membrane protein</topology>
    </subcellularLocation>
</comment>
<evidence type="ECO:0000256" key="13">
    <source>
        <dbReference type="ARBA" id="ARBA00023136"/>
    </source>
</evidence>
<keyword evidence="14" id="KW-0325">Glycoprotein</keyword>
<keyword evidence="10 15" id="KW-0862">Zinc</keyword>
<feature type="transmembrane region" description="Helical" evidence="17">
    <location>
        <begin position="16"/>
        <end position="38"/>
    </location>
</feature>
<dbReference type="OrthoDB" id="76293at2759"/>
<keyword evidence="5" id="KW-0926">Vacuole</keyword>
<feature type="transmembrane region" description="Helical" evidence="17">
    <location>
        <begin position="529"/>
        <end position="549"/>
    </location>
</feature>
<feature type="transmembrane region" description="Helical" evidence="17">
    <location>
        <begin position="463"/>
        <end position="485"/>
    </location>
</feature>
<evidence type="ECO:0000256" key="12">
    <source>
        <dbReference type="ARBA" id="ARBA00023049"/>
    </source>
</evidence>
<keyword evidence="12" id="KW-0482">Metalloprotease</keyword>
<evidence type="ECO:0000256" key="11">
    <source>
        <dbReference type="ARBA" id="ARBA00022989"/>
    </source>
</evidence>
<dbReference type="FunFam" id="3.40.630.10:FF:000057">
    <property type="entry name" value="Vacuolar membrane protease"/>
    <property type="match status" value="1"/>
</dbReference>
<evidence type="ECO:0000313" key="22">
    <source>
        <dbReference type="Proteomes" id="UP000324767"/>
    </source>
</evidence>
<evidence type="ECO:0000256" key="2">
    <source>
        <dbReference type="ARBA" id="ARBA00003273"/>
    </source>
</evidence>
<feature type="transmembrane region" description="Helical" evidence="17">
    <location>
        <begin position="729"/>
        <end position="749"/>
    </location>
</feature>
<feature type="compositionally biased region" description="Acidic residues" evidence="16">
    <location>
        <begin position="626"/>
        <end position="637"/>
    </location>
</feature>
<dbReference type="InterPro" id="IPR045175">
    <property type="entry name" value="M28_fam"/>
</dbReference>
<feature type="domain" description="Vacuolar membrane protease transmembrane" evidence="20">
    <location>
        <begin position="464"/>
        <end position="759"/>
    </location>
</feature>
<comment type="similarity">
    <text evidence="4 15">Belongs to the peptidase M28 family.</text>
</comment>
<protein>
    <recommendedName>
        <fullName evidence="15">Peptide hydrolase</fullName>
        <ecNumber evidence="15">3.4.-.-</ecNumber>
    </recommendedName>
</protein>
<comment type="caution">
    <text evidence="21">The sequence shown here is derived from an EMBL/GenBank/DDBJ whole genome shotgun (WGS) entry which is preliminary data.</text>
</comment>
<keyword evidence="6 15" id="KW-0645">Protease</keyword>
<evidence type="ECO:0000256" key="4">
    <source>
        <dbReference type="ARBA" id="ARBA00010918"/>
    </source>
</evidence>
<dbReference type="EC" id="3.4.-.-" evidence="15"/>
<dbReference type="Pfam" id="PF04389">
    <property type="entry name" value="Peptidase_M28"/>
    <property type="match status" value="1"/>
</dbReference>
<reference evidence="21 22" key="1">
    <citation type="submission" date="2019-09" db="EMBL/GenBank/DDBJ databases">
        <title>The hologenome of the rock-dwelling lichen Lasallia pustulata.</title>
        <authorList>
            <person name="Greshake Tzovaras B."/>
            <person name="Segers F."/>
            <person name="Bicker A."/>
            <person name="Dal Grande F."/>
            <person name="Otte J."/>
            <person name="Hankeln T."/>
            <person name="Schmitt I."/>
            <person name="Ebersberger I."/>
        </authorList>
    </citation>
    <scope>NUCLEOTIDE SEQUENCE [LARGE SCALE GENOMIC DNA]</scope>
    <source>
        <strain evidence="21">A1-1</strain>
    </source>
</reference>
<keyword evidence="9 15" id="KW-0378">Hydrolase</keyword>
<evidence type="ECO:0000256" key="14">
    <source>
        <dbReference type="ARBA" id="ARBA00023180"/>
    </source>
</evidence>
<feature type="compositionally biased region" description="Polar residues" evidence="16">
    <location>
        <begin position="599"/>
        <end position="610"/>
    </location>
</feature>
<keyword evidence="13 17" id="KW-0472">Membrane</keyword>
<accession>A0A5M8PHC5</accession>
<comment type="cofactor">
    <cofactor evidence="1">
        <name>Zn(2+)</name>
        <dbReference type="ChEBI" id="CHEBI:29105"/>
    </cofactor>
</comment>
<feature type="transmembrane region" description="Helical" evidence="17">
    <location>
        <begin position="755"/>
        <end position="778"/>
    </location>
</feature>
<evidence type="ECO:0000256" key="7">
    <source>
        <dbReference type="ARBA" id="ARBA00022692"/>
    </source>
</evidence>
<dbReference type="InterPro" id="IPR053975">
    <property type="entry name" value="PFF1_C"/>
</dbReference>
<dbReference type="SUPFAM" id="SSF53187">
    <property type="entry name" value="Zn-dependent exopeptidases"/>
    <property type="match status" value="1"/>
</dbReference>
<evidence type="ECO:0000256" key="3">
    <source>
        <dbReference type="ARBA" id="ARBA00004128"/>
    </source>
</evidence>
<feature type="region of interest" description="Disordered" evidence="16">
    <location>
        <begin position="597"/>
        <end position="642"/>
    </location>
</feature>
<evidence type="ECO:0000256" key="1">
    <source>
        <dbReference type="ARBA" id="ARBA00001947"/>
    </source>
</evidence>
<dbReference type="GO" id="GO:0006508">
    <property type="term" value="P:proteolysis"/>
    <property type="evidence" value="ECO:0007669"/>
    <property type="project" value="UniProtKB-KW"/>
</dbReference>
<dbReference type="GO" id="GO:0008235">
    <property type="term" value="F:metalloexopeptidase activity"/>
    <property type="evidence" value="ECO:0007669"/>
    <property type="project" value="InterPro"/>
</dbReference>
<evidence type="ECO:0000259" key="20">
    <source>
        <dbReference type="Pfam" id="PF22251"/>
    </source>
</evidence>